<evidence type="ECO:0000313" key="1">
    <source>
        <dbReference type="EMBL" id="VYS48245.1"/>
    </source>
</evidence>
<dbReference type="AlphaFoldDB" id="A0A654EH79"/>
<dbReference type="Proteomes" id="UP000426265">
    <property type="component" value="Unassembled WGS sequence"/>
</dbReference>
<dbReference type="EMBL" id="CACRSJ010000104">
    <property type="protein sequence ID" value="VYS48245.1"/>
    <property type="molecule type" value="Genomic_DNA"/>
</dbReference>
<evidence type="ECO:0008006" key="3">
    <source>
        <dbReference type="Google" id="ProtNLM"/>
    </source>
</evidence>
<gene>
    <name evidence="1" type="ORF">AN1_LOCUS3728</name>
</gene>
<organism evidence="1 2">
    <name type="scientific">Arabidopsis thaliana</name>
    <name type="common">Mouse-ear cress</name>
    <dbReference type="NCBI Taxonomy" id="3702"/>
    <lineage>
        <taxon>Eukaryota</taxon>
        <taxon>Viridiplantae</taxon>
        <taxon>Streptophyta</taxon>
        <taxon>Embryophyta</taxon>
        <taxon>Tracheophyta</taxon>
        <taxon>Spermatophyta</taxon>
        <taxon>Magnoliopsida</taxon>
        <taxon>eudicotyledons</taxon>
        <taxon>Gunneridae</taxon>
        <taxon>Pentapetalae</taxon>
        <taxon>rosids</taxon>
        <taxon>malvids</taxon>
        <taxon>Brassicales</taxon>
        <taxon>Brassicaceae</taxon>
        <taxon>Camelineae</taxon>
        <taxon>Arabidopsis</taxon>
    </lineage>
</organism>
<sequence>MGAYCWRKLIASSRENRSVLIKVCQGKIYDPDNLFRDIAVSSLMSSHKNVLNLLGGCLEFPLPVVTGNIDVYGLGIIMLILLTGKLQCTLDDGCVPLPDYVGKLLERGSFTGLIDQSLLNNRE</sequence>
<proteinExistence type="predicted"/>
<reference evidence="1 2" key="1">
    <citation type="submission" date="2019-11" db="EMBL/GenBank/DDBJ databases">
        <authorList>
            <person name="Jiao W.-B."/>
            <person name="Schneeberger K."/>
        </authorList>
    </citation>
    <scope>NUCLEOTIDE SEQUENCE [LARGE SCALE GENOMIC DNA]</scope>
    <source>
        <strain evidence="2">cv. An-1</strain>
    </source>
</reference>
<name>A0A654EH79_ARATH</name>
<accession>A0A654EH79</accession>
<evidence type="ECO:0000313" key="2">
    <source>
        <dbReference type="Proteomes" id="UP000426265"/>
    </source>
</evidence>
<protein>
    <recommendedName>
        <fullName evidence="3">Protein kinase domain-containing protein</fullName>
    </recommendedName>
</protein>